<feature type="compositionally biased region" description="Basic and acidic residues" evidence="3">
    <location>
        <begin position="552"/>
        <end position="562"/>
    </location>
</feature>
<dbReference type="InterPro" id="IPR017871">
    <property type="entry name" value="ABC_transporter-like_CS"/>
</dbReference>
<organism evidence="5 6">
    <name type="scientific">Sphaerochaeta pleomorpha (strain ATCC BAA-1885 / DSM 22778 / Grapes)</name>
    <dbReference type="NCBI Taxonomy" id="158190"/>
    <lineage>
        <taxon>Bacteria</taxon>
        <taxon>Pseudomonadati</taxon>
        <taxon>Spirochaetota</taxon>
        <taxon>Spirochaetia</taxon>
        <taxon>Spirochaetales</taxon>
        <taxon>Sphaerochaetaceae</taxon>
        <taxon>Sphaerochaeta</taxon>
    </lineage>
</organism>
<evidence type="ECO:0000256" key="1">
    <source>
        <dbReference type="ARBA" id="ARBA00022741"/>
    </source>
</evidence>
<dbReference type="OrthoDB" id="9760950at2"/>
<dbReference type="KEGG" id="sgp:SpiGrapes_0916"/>
<dbReference type="GO" id="GO:0005524">
    <property type="term" value="F:ATP binding"/>
    <property type="evidence" value="ECO:0007669"/>
    <property type="project" value="UniProtKB-KW"/>
</dbReference>
<keyword evidence="6" id="KW-1185">Reference proteome</keyword>
<dbReference type="STRING" id="158190.SpiGrapes_0916"/>
<evidence type="ECO:0000313" key="6">
    <source>
        <dbReference type="Proteomes" id="UP000005632"/>
    </source>
</evidence>
<gene>
    <name evidence="5" type="ordered locus">SpiGrapes_0916</name>
</gene>
<keyword evidence="1" id="KW-0547">Nucleotide-binding</keyword>
<dbReference type="InterPro" id="IPR037118">
    <property type="entry name" value="Val-tRNA_synth_C_sf"/>
</dbReference>
<evidence type="ECO:0000256" key="2">
    <source>
        <dbReference type="ARBA" id="ARBA00022840"/>
    </source>
</evidence>
<keyword evidence="2" id="KW-0067">ATP-binding</keyword>
<dbReference type="Gene3D" id="1.10.287.380">
    <property type="entry name" value="Valyl-tRNA synthetase, C-terminal domain"/>
    <property type="match status" value="1"/>
</dbReference>
<dbReference type="Pfam" id="PF16326">
    <property type="entry name" value="ABC_tran_CTD"/>
    <property type="match status" value="1"/>
</dbReference>
<dbReference type="AlphaFoldDB" id="G8QQW1"/>
<dbReference type="PROSITE" id="PS00211">
    <property type="entry name" value="ABC_TRANSPORTER_1"/>
    <property type="match status" value="1"/>
</dbReference>
<dbReference type="PANTHER" id="PTHR42855">
    <property type="entry name" value="ABC TRANSPORTER ATP-BINDING SUBUNIT"/>
    <property type="match status" value="1"/>
</dbReference>
<sequence>MNVLSLESISKTLNDEPLFAEVSFGLEGGDHVGLIGHNGSGKSTFLRLLCGYLRPDSGTISMARDTDLVMLDQGVQFDADDTARTFLYKGQGKRIALLNAYHELIAKEPTQGVKQQLIEVTEQIETTGTWNLENDFISILGELGLYDTLDQKMDTLSGGMQKKVAIARVLCAKPTMILLDEPTNHLDIETIEWLEKYLSQNTATMIIVTHDRYFLDSVCNSILELDRGRMYFHPGSFAQYLERRAQRLTLMQKEQDRLTTILRRELQWLKQGAKARTGKDTNRKDRIGKMLDAQHSVSDVAQSSFTSSSRRLGKKILEVKHISKAFDGKRIIEDFSFSFTKGQKIGVVGPNGSGKSTLLDILCGHILPDSGIVDAGVNTLFAYYDQTGRNLDSDKTILEYVEDISERITLSEDQIVTAARFLEIFSFPASMHRLSIGTLSGGEKRRLYLVSRLMSNPNFLMLDEPTNDLDLQTMENLEQYVQDFAGCTLVVSHDRAFLDCTCDQLFVLGDDEQGILSYPGPFSEWRLSLQEKKEEEQQKLNQQKRQGAAPSEETRRTEKRKGLSFKEKKEFEQLSADMESLQSLQAKLEASFSDAQNTELGTLGQRTEAYHDNITRLEEMENRWLELAEKEE</sequence>
<feature type="domain" description="ABC transporter" evidence="4">
    <location>
        <begin position="317"/>
        <end position="535"/>
    </location>
</feature>
<dbReference type="CDD" id="cd03221">
    <property type="entry name" value="ABCF_EF-3"/>
    <property type="match status" value="2"/>
</dbReference>
<dbReference type="HOGENOM" id="CLU_000604_36_0_12"/>
<feature type="domain" description="ABC transporter" evidence="4">
    <location>
        <begin position="4"/>
        <end position="252"/>
    </location>
</feature>
<dbReference type="eggNOG" id="COG0488">
    <property type="taxonomic scope" value="Bacteria"/>
</dbReference>
<name>G8QQW1_SPHPG</name>
<dbReference type="PROSITE" id="PS50893">
    <property type="entry name" value="ABC_TRANSPORTER_2"/>
    <property type="match status" value="2"/>
</dbReference>
<dbReference type="EMBL" id="CP003155">
    <property type="protein sequence ID" value="AEV28742.1"/>
    <property type="molecule type" value="Genomic_DNA"/>
</dbReference>
<dbReference type="GO" id="GO:0003677">
    <property type="term" value="F:DNA binding"/>
    <property type="evidence" value="ECO:0007669"/>
    <property type="project" value="InterPro"/>
</dbReference>
<dbReference type="InterPro" id="IPR003593">
    <property type="entry name" value="AAA+_ATPase"/>
</dbReference>
<feature type="region of interest" description="Disordered" evidence="3">
    <location>
        <begin position="531"/>
        <end position="562"/>
    </location>
</feature>
<proteinExistence type="predicted"/>
<dbReference type="InterPro" id="IPR032524">
    <property type="entry name" value="ABC_tran_C"/>
</dbReference>
<dbReference type="Pfam" id="PF00005">
    <property type="entry name" value="ABC_tran"/>
    <property type="match status" value="2"/>
</dbReference>
<dbReference type="InterPro" id="IPR027417">
    <property type="entry name" value="P-loop_NTPase"/>
</dbReference>
<dbReference type="Proteomes" id="UP000005632">
    <property type="component" value="Chromosome"/>
</dbReference>
<accession>G8QQW1</accession>
<reference evidence="5 6" key="1">
    <citation type="submission" date="2011-11" db="EMBL/GenBank/DDBJ databases">
        <title>Complete sequence of Spirochaeta sp. grapes.</title>
        <authorList>
            <consortium name="US DOE Joint Genome Institute"/>
            <person name="Lucas S."/>
            <person name="Han J."/>
            <person name="Lapidus A."/>
            <person name="Cheng J.-F."/>
            <person name="Goodwin L."/>
            <person name="Pitluck S."/>
            <person name="Peters L."/>
            <person name="Ovchinnikova G."/>
            <person name="Munk A.C."/>
            <person name="Detter J.C."/>
            <person name="Han C."/>
            <person name="Tapia R."/>
            <person name="Land M."/>
            <person name="Hauser L."/>
            <person name="Kyrpides N."/>
            <person name="Ivanova N."/>
            <person name="Pagani I."/>
            <person name="Ritalahtilisa K."/>
            <person name="Loeffler F."/>
            <person name="Woyke T."/>
        </authorList>
    </citation>
    <scope>NUCLEOTIDE SEQUENCE [LARGE SCALE GENOMIC DNA]</scope>
    <source>
        <strain evidence="6">ATCC BAA-1885 / DSM 22778 / Grapes</strain>
    </source>
</reference>
<dbReference type="InterPro" id="IPR003439">
    <property type="entry name" value="ABC_transporter-like_ATP-bd"/>
</dbReference>
<dbReference type="SUPFAM" id="SSF52540">
    <property type="entry name" value="P-loop containing nucleoside triphosphate hydrolases"/>
    <property type="match status" value="2"/>
</dbReference>
<dbReference type="Gene3D" id="3.40.50.300">
    <property type="entry name" value="P-loop containing nucleotide triphosphate hydrolases"/>
    <property type="match status" value="2"/>
</dbReference>
<evidence type="ECO:0000313" key="5">
    <source>
        <dbReference type="EMBL" id="AEV28742.1"/>
    </source>
</evidence>
<dbReference type="RefSeq" id="WP_014269591.1">
    <property type="nucleotide sequence ID" value="NC_016633.1"/>
</dbReference>
<dbReference type="SMART" id="SM00382">
    <property type="entry name" value="AAA"/>
    <property type="match status" value="2"/>
</dbReference>
<evidence type="ECO:0000259" key="4">
    <source>
        <dbReference type="PROSITE" id="PS50893"/>
    </source>
</evidence>
<evidence type="ECO:0000256" key="3">
    <source>
        <dbReference type="SAM" id="MobiDB-lite"/>
    </source>
</evidence>
<dbReference type="PANTHER" id="PTHR42855:SF1">
    <property type="entry name" value="ABC TRANSPORTER DOMAIN-CONTAINING PROTEIN"/>
    <property type="match status" value="1"/>
</dbReference>
<protein>
    <submittedName>
        <fullName evidence="5">ATPase component of ABC transporters with duplicated ATPase domain</fullName>
    </submittedName>
</protein>
<dbReference type="InterPro" id="IPR051309">
    <property type="entry name" value="ABCF_ATPase"/>
</dbReference>
<dbReference type="GO" id="GO:0016887">
    <property type="term" value="F:ATP hydrolysis activity"/>
    <property type="evidence" value="ECO:0007669"/>
    <property type="project" value="InterPro"/>
</dbReference>
<dbReference type="FunFam" id="3.40.50.300:FF:000011">
    <property type="entry name" value="Putative ABC transporter ATP-binding component"/>
    <property type="match status" value="1"/>
</dbReference>